<feature type="signal peptide" evidence="1">
    <location>
        <begin position="1"/>
        <end position="19"/>
    </location>
</feature>
<proteinExistence type="predicted"/>
<dbReference type="Pfam" id="PF07610">
    <property type="entry name" value="DUF1573"/>
    <property type="match status" value="1"/>
</dbReference>
<accession>A0A1I3NI33</accession>
<dbReference type="InterPro" id="IPR013783">
    <property type="entry name" value="Ig-like_fold"/>
</dbReference>
<evidence type="ECO:0008006" key="4">
    <source>
        <dbReference type="Google" id="ProtNLM"/>
    </source>
</evidence>
<organism evidence="2 3">
    <name type="scientific">Myroides guanonis</name>
    <dbReference type="NCBI Taxonomy" id="1150112"/>
    <lineage>
        <taxon>Bacteria</taxon>
        <taxon>Pseudomonadati</taxon>
        <taxon>Bacteroidota</taxon>
        <taxon>Flavobacteriia</taxon>
        <taxon>Flavobacteriales</taxon>
        <taxon>Flavobacteriaceae</taxon>
        <taxon>Myroides</taxon>
    </lineage>
</organism>
<evidence type="ECO:0000256" key="1">
    <source>
        <dbReference type="SAM" id="SignalP"/>
    </source>
</evidence>
<dbReference type="OrthoDB" id="826619at2"/>
<feature type="chain" id="PRO_5017228417" description="DUF1573 domain-containing protein" evidence="1">
    <location>
        <begin position="20"/>
        <end position="129"/>
    </location>
</feature>
<dbReference type="PANTHER" id="PTHR37833">
    <property type="entry name" value="LIPOPROTEIN-RELATED"/>
    <property type="match status" value="1"/>
</dbReference>
<evidence type="ECO:0000313" key="3">
    <source>
        <dbReference type="Proteomes" id="UP000243887"/>
    </source>
</evidence>
<dbReference type="RefSeq" id="WP_090678184.1">
    <property type="nucleotide sequence ID" value="NZ_FORU01000003.1"/>
</dbReference>
<sequence>MKKLLAVFTMLLVSAVTFAQSGPKIEFAAENNTIDYGTVIKGNDDGLRSFEFTNTGDAPLIISNVRSTCGCTVPSKPEAPIMPGKKGKIDVKYNMSVGRISRTITVETNAVNHTDGKVALRIKGEVVEK</sequence>
<name>A0A1I3NI33_9FLAO</name>
<dbReference type="EMBL" id="FORU01000003">
    <property type="protein sequence ID" value="SFJ09028.1"/>
    <property type="molecule type" value="Genomic_DNA"/>
</dbReference>
<dbReference type="STRING" id="1150112.SAMN04487893_10394"/>
<evidence type="ECO:0000313" key="2">
    <source>
        <dbReference type="EMBL" id="SFJ09028.1"/>
    </source>
</evidence>
<dbReference type="Proteomes" id="UP000243887">
    <property type="component" value="Unassembled WGS sequence"/>
</dbReference>
<reference evidence="3" key="1">
    <citation type="submission" date="2016-10" db="EMBL/GenBank/DDBJ databases">
        <authorList>
            <person name="Varghese N."/>
            <person name="Submissions S."/>
        </authorList>
    </citation>
    <scope>NUCLEOTIDE SEQUENCE [LARGE SCALE GENOMIC DNA]</scope>
    <source>
        <strain evidence="3">DSM 26542</strain>
    </source>
</reference>
<gene>
    <name evidence="2" type="ORF">SAMN04487893_10394</name>
</gene>
<dbReference type="InterPro" id="IPR011467">
    <property type="entry name" value="DUF1573"/>
</dbReference>
<dbReference type="PANTHER" id="PTHR37833:SF1">
    <property type="entry name" value="SIGNAL PEPTIDE PROTEIN"/>
    <property type="match status" value="1"/>
</dbReference>
<dbReference type="Gene3D" id="2.60.40.10">
    <property type="entry name" value="Immunoglobulins"/>
    <property type="match status" value="1"/>
</dbReference>
<keyword evidence="1" id="KW-0732">Signal</keyword>
<keyword evidence="3" id="KW-1185">Reference proteome</keyword>
<dbReference type="AlphaFoldDB" id="A0A1I3NI33"/>
<protein>
    <recommendedName>
        <fullName evidence="4">DUF1573 domain-containing protein</fullName>
    </recommendedName>
</protein>